<keyword evidence="2" id="KW-1185">Reference proteome</keyword>
<dbReference type="AlphaFoldDB" id="A0ABD2HJP1"/>
<comment type="caution">
    <text evidence="1">The sequence shown here is derived from an EMBL/GenBank/DDBJ whole genome shotgun (WGS) entry which is preliminary data.</text>
</comment>
<evidence type="ECO:0000313" key="2">
    <source>
        <dbReference type="Proteomes" id="UP001619887"/>
    </source>
</evidence>
<name>A0ABD2HJP1_PAGBO</name>
<organism evidence="1 2">
    <name type="scientific">Pagothenia borchgrevinki</name>
    <name type="common">Bald rockcod</name>
    <name type="synonym">Trematomus borchgrevinki</name>
    <dbReference type="NCBI Taxonomy" id="8213"/>
    <lineage>
        <taxon>Eukaryota</taxon>
        <taxon>Metazoa</taxon>
        <taxon>Chordata</taxon>
        <taxon>Craniata</taxon>
        <taxon>Vertebrata</taxon>
        <taxon>Euteleostomi</taxon>
        <taxon>Actinopterygii</taxon>
        <taxon>Neopterygii</taxon>
        <taxon>Teleostei</taxon>
        <taxon>Neoteleostei</taxon>
        <taxon>Acanthomorphata</taxon>
        <taxon>Eupercaria</taxon>
        <taxon>Perciformes</taxon>
        <taxon>Notothenioidei</taxon>
        <taxon>Nototheniidae</taxon>
        <taxon>Pagothenia</taxon>
    </lineage>
</organism>
<dbReference type="Proteomes" id="UP001619887">
    <property type="component" value="Unassembled WGS sequence"/>
</dbReference>
<reference evidence="1 2" key="1">
    <citation type="journal article" date="2022" name="G3 (Bethesda)">
        <title>Evaluating Illumina-, Nanopore-, and PacBio-based genome assembly strategies with the bald notothen, Trematomus borchgrevinki.</title>
        <authorList>
            <person name="Rayamajhi N."/>
            <person name="Cheng C.C."/>
            <person name="Catchen J.M."/>
        </authorList>
    </citation>
    <scope>NUCLEOTIDE SEQUENCE [LARGE SCALE GENOMIC DNA]</scope>
    <source>
        <strain evidence="1">AGRC-2024</strain>
    </source>
</reference>
<sequence length="91" mass="10250">MFASVFRGWTSRNSIKTDRARHSATSELHLQDQDLNRSISCPRPPEPPDGESPLMFLLTVLHLRQEASCDSVQGPVLSETQRILKRGLCEC</sequence>
<reference evidence="1 2" key="2">
    <citation type="journal article" date="2024" name="G3 (Bethesda)">
        <title>The genome of the cryopelagic Antarctic bald notothen, Trematomus borchgrevinki.</title>
        <authorList>
            <person name="Rayamajhi N."/>
            <person name="Rivera-Colon A.G."/>
            <person name="Minhas B.F."/>
            <person name="Cheng C.C."/>
            <person name="Catchen J.M."/>
        </authorList>
    </citation>
    <scope>NUCLEOTIDE SEQUENCE [LARGE SCALE GENOMIC DNA]</scope>
    <source>
        <strain evidence="1">AGRC-2024</strain>
    </source>
</reference>
<protein>
    <submittedName>
        <fullName evidence="1">Uncharacterized protein</fullName>
    </submittedName>
</protein>
<evidence type="ECO:0000313" key="1">
    <source>
        <dbReference type="EMBL" id="KAL3066185.1"/>
    </source>
</evidence>
<accession>A0ABD2HJP1</accession>
<gene>
    <name evidence="1" type="ORF">OYC64_016185</name>
</gene>
<proteinExistence type="predicted"/>
<dbReference type="EMBL" id="JBIYXZ010002068">
    <property type="protein sequence ID" value="KAL3066185.1"/>
    <property type="molecule type" value="Genomic_DNA"/>
</dbReference>